<evidence type="ECO:0000313" key="5">
    <source>
        <dbReference type="EMBL" id="MET6991000.1"/>
    </source>
</evidence>
<feature type="signal peptide" evidence="4">
    <location>
        <begin position="1"/>
        <end position="25"/>
    </location>
</feature>
<evidence type="ECO:0000256" key="4">
    <source>
        <dbReference type="SAM" id="SignalP"/>
    </source>
</evidence>
<evidence type="ECO:0000256" key="2">
    <source>
        <dbReference type="ARBA" id="ARBA00023180"/>
    </source>
</evidence>
<feature type="chain" id="PRO_5046632496" evidence="4">
    <location>
        <begin position="26"/>
        <end position="669"/>
    </location>
</feature>
<evidence type="ECO:0000256" key="1">
    <source>
        <dbReference type="ARBA" id="ARBA00022723"/>
    </source>
</evidence>
<dbReference type="PANTHER" id="PTHR42970">
    <property type="entry name" value="PECTATE LYASE C-RELATED"/>
    <property type="match status" value="1"/>
</dbReference>
<dbReference type="SUPFAM" id="SSF51126">
    <property type="entry name" value="Pectin lyase-like"/>
    <property type="match status" value="1"/>
</dbReference>
<keyword evidence="1" id="KW-0479">Metal-binding</keyword>
<evidence type="ECO:0000256" key="3">
    <source>
        <dbReference type="SAM" id="MobiDB-lite"/>
    </source>
</evidence>
<gene>
    <name evidence="5" type="ORF">ABXZ36_10110</name>
</gene>
<dbReference type="Gene3D" id="2.60.40.3440">
    <property type="match status" value="1"/>
</dbReference>
<dbReference type="PANTHER" id="PTHR42970:SF1">
    <property type="entry name" value="PECTATE LYASE C-RELATED"/>
    <property type="match status" value="1"/>
</dbReference>
<dbReference type="EMBL" id="JBEXAE010000004">
    <property type="protein sequence ID" value="MET6991000.1"/>
    <property type="molecule type" value="Genomic_DNA"/>
</dbReference>
<dbReference type="InterPro" id="IPR012334">
    <property type="entry name" value="Pectin_lyas_fold"/>
</dbReference>
<dbReference type="RefSeq" id="WP_354615398.1">
    <property type="nucleotide sequence ID" value="NZ_JBEXAE010000004.1"/>
</dbReference>
<dbReference type="Pfam" id="PF17963">
    <property type="entry name" value="Big_9"/>
    <property type="match status" value="2"/>
</dbReference>
<dbReference type="Gene3D" id="2.160.20.10">
    <property type="entry name" value="Single-stranded right-handed beta-helix, Pectin lyase-like"/>
    <property type="match status" value="1"/>
</dbReference>
<dbReference type="Proteomes" id="UP001549799">
    <property type="component" value="Unassembled WGS sequence"/>
</dbReference>
<keyword evidence="2" id="KW-0325">Glycoprotein</keyword>
<evidence type="ECO:0000313" key="6">
    <source>
        <dbReference type="Proteomes" id="UP001549799"/>
    </source>
</evidence>
<keyword evidence="6" id="KW-1185">Reference proteome</keyword>
<dbReference type="InterPro" id="IPR011050">
    <property type="entry name" value="Pectin_lyase_fold/virulence"/>
</dbReference>
<dbReference type="InterPro" id="IPR052063">
    <property type="entry name" value="Polysaccharide_Lyase_1"/>
</dbReference>
<feature type="region of interest" description="Disordered" evidence="3">
    <location>
        <begin position="636"/>
        <end position="655"/>
    </location>
</feature>
<proteinExistence type="predicted"/>
<accession>A0ABV2SV11</accession>
<sequence length="669" mass="71342">MKIYPTKIIKLIPTTFVLFLFFSCATDSDLLSDFVLEDAIVNETTIDADNASIVVDEDKAVSFNMLNNAASKGSRRRYKSSKQPKNGGLVIEKDSIAVYTPDYDFNGKDAIEITLEVINDDNTSSDVLMTVGVTVTPTADVVDDKVETDKGSSLLIEPLKNDKFSQESAVVISKTTNPSKGSVVLNDDNTVTYTPNTGAVGIDLFTYTTELTNLDDSITTETGNITVTINGSEESQASAGPMGPLKAFPGAVGHGRNATGGRGGYVYEVTNLNSSGLGSLAYGVETLTGARTIIFKVSGTINHGGGDYLYLGGDNGDVTIAGETAPGGGIAIRGEFRISDSNVIVRNIRIRNDSDWSGSSQAAIRIASYGDNPNISDIIIDHVSMSWAEDENLTITATSSSGSVNNVTIQNCFITDNVGTGKNVIAYWNTSNISFYQNLFGYSSTRNIRSSSCSASWELINNYTYNYTESATIGTFGNIADLIGNHWDTGGNSLPYGNDVFEISAGSADNCSSKGQTSNLSNSFVYFADNLFNGGVASYGPNAKSRLQSTRQNASDITPYSSTLTKTNVLANAGAYNGLPQGLDTFDAARFAKIASGAGGNRMKSAVYPSDFPNIPTGTPYTDSDKDGMSNIWETANGLNPNDARDGKQDRDGDGYTNLEEYLHFLTIQ</sequence>
<feature type="compositionally biased region" description="Basic and acidic residues" evidence="3">
    <location>
        <begin position="643"/>
        <end position="654"/>
    </location>
</feature>
<name>A0ABV2SV11_9FLAO</name>
<organism evidence="5 6">
    <name type="scientific">Sediminicola arcticus</name>
    <dbReference type="NCBI Taxonomy" id="1574308"/>
    <lineage>
        <taxon>Bacteria</taxon>
        <taxon>Pseudomonadati</taxon>
        <taxon>Bacteroidota</taxon>
        <taxon>Flavobacteriia</taxon>
        <taxon>Flavobacteriales</taxon>
        <taxon>Flavobacteriaceae</taxon>
        <taxon>Sediminicola</taxon>
    </lineage>
</organism>
<protein>
    <submittedName>
        <fullName evidence="5">Ig-like domain-containing protein</fullName>
    </submittedName>
</protein>
<dbReference type="PROSITE" id="PS51257">
    <property type="entry name" value="PROKAR_LIPOPROTEIN"/>
    <property type="match status" value="1"/>
</dbReference>
<keyword evidence="4" id="KW-0732">Signal</keyword>
<comment type="caution">
    <text evidence="5">The sequence shown here is derived from an EMBL/GenBank/DDBJ whole genome shotgun (WGS) entry which is preliminary data.</text>
</comment>
<reference evidence="5 6" key="1">
    <citation type="submission" date="2024-07" db="EMBL/GenBank/DDBJ databases">
        <title>The genome sequence of type strain Sediminicola arcticus GDMCC 1.2805.</title>
        <authorList>
            <person name="Liu Y."/>
        </authorList>
    </citation>
    <scope>NUCLEOTIDE SEQUENCE [LARGE SCALE GENOMIC DNA]</scope>
    <source>
        <strain evidence="5 6">GDMCC 1.2805</strain>
    </source>
</reference>